<evidence type="ECO:0000313" key="1">
    <source>
        <dbReference type="EMBL" id="ETX07723.1"/>
    </source>
</evidence>
<dbReference type="EMBL" id="AZHX01000389">
    <property type="protein sequence ID" value="ETX07723.1"/>
    <property type="molecule type" value="Genomic_DNA"/>
</dbReference>
<reference evidence="1 2" key="1">
    <citation type="journal article" date="2014" name="Nature">
        <title>An environmental bacterial taxon with a large and distinct metabolic repertoire.</title>
        <authorList>
            <person name="Wilson M.C."/>
            <person name="Mori T."/>
            <person name="Ruckert C."/>
            <person name="Uria A.R."/>
            <person name="Helf M.J."/>
            <person name="Takada K."/>
            <person name="Gernert C."/>
            <person name="Steffens U.A."/>
            <person name="Heycke N."/>
            <person name="Schmitt S."/>
            <person name="Rinke C."/>
            <person name="Helfrich E.J."/>
            <person name="Brachmann A.O."/>
            <person name="Gurgui C."/>
            <person name="Wakimoto T."/>
            <person name="Kracht M."/>
            <person name="Crusemann M."/>
            <person name="Hentschel U."/>
            <person name="Abe I."/>
            <person name="Matsunaga S."/>
            <person name="Kalinowski J."/>
            <person name="Takeyama H."/>
            <person name="Piel J."/>
        </authorList>
    </citation>
    <scope>NUCLEOTIDE SEQUENCE [LARGE SCALE GENOMIC DNA]</scope>
    <source>
        <strain evidence="2">TSY2</strain>
    </source>
</reference>
<protein>
    <recommendedName>
        <fullName evidence="3">Restriction endonuclease type IV Mrr domain-containing protein</fullName>
    </recommendedName>
</protein>
<sequence>MEDCRQPDEDATEANKAALFHRVEQALRSSDLDTILEGRVARAVEDDLVDFNRKVEPDGSIGEVDVETQNALIEVTTRRSGKSKQIRKLLANSDMNPARKPVILFAPNYGAHATTNITSTGAIVVCTEEELLEVLATLEEKK</sequence>
<accession>W4MBZ4</accession>
<proteinExistence type="predicted"/>
<dbReference type="Proteomes" id="UP000019140">
    <property type="component" value="Unassembled WGS sequence"/>
</dbReference>
<keyword evidence="2" id="KW-1185">Reference proteome</keyword>
<name>W4MBZ4_9BACT</name>
<dbReference type="HOGENOM" id="CLU_1812254_0_0_7"/>
<gene>
    <name evidence="1" type="ORF">ETSY2_09585</name>
</gene>
<organism evidence="1 2">
    <name type="scientific">Candidatus Entotheonella gemina</name>
    <dbReference type="NCBI Taxonomy" id="1429439"/>
    <lineage>
        <taxon>Bacteria</taxon>
        <taxon>Pseudomonadati</taxon>
        <taxon>Nitrospinota/Tectimicrobiota group</taxon>
        <taxon>Candidatus Tectimicrobiota</taxon>
        <taxon>Candidatus Entotheonellia</taxon>
        <taxon>Candidatus Entotheonellales</taxon>
        <taxon>Candidatus Entotheonellaceae</taxon>
        <taxon>Candidatus Entotheonella</taxon>
    </lineage>
</organism>
<dbReference type="AlphaFoldDB" id="W4MBZ4"/>
<evidence type="ECO:0008006" key="3">
    <source>
        <dbReference type="Google" id="ProtNLM"/>
    </source>
</evidence>
<comment type="caution">
    <text evidence="1">The sequence shown here is derived from an EMBL/GenBank/DDBJ whole genome shotgun (WGS) entry which is preliminary data.</text>
</comment>
<evidence type="ECO:0000313" key="2">
    <source>
        <dbReference type="Proteomes" id="UP000019140"/>
    </source>
</evidence>